<keyword evidence="3 6" id="KW-0963">Cytoplasm</keyword>
<evidence type="ECO:0000256" key="2">
    <source>
        <dbReference type="ARBA" id="ARBA00005912"/>
    </source>
</evidence>
<protein>
    <recommendedName>
        <fullName evidence="6">Ribosome-recycling factor</fullName>
        <shortName evidence="6">RRF</shortName>
    </recommendedName>
    <alternativeName>
        <fullName evidence="6">Ribosome-releasing factor</fullName>
    </alternativeName>
</protein>
<dbReference type="PANTHER" id="PTHR20982">
    <property type="entry name" value="RIBOSOME RECYCLING FACTOR"/>
    <property type="match status" value="1"/>
</dbReference>
<dbReference type="Gene3D" id="3.30.1360.40">
    <property type="match status" value="1"/>
</dbReference>
<comment type="subcellular location">
    <subcellularLocation>
        <location evidence="1 6">Cytoplasm</location>
    </subcellularLocation>
</comment>
<dbReference type="SUPFAM" id="SSF55194">
    <property type="entry name" value="Ribosome recycling factor, RRF"/>
    <property type="match status" value="1"/>
</dbReference>
<dbReference type="STRING" id="653733.Selin_1761"/>
<dbReference type="FunCoup" id="E6W170">
    <property type="interactions" value="510"/>
</dbReference>
<dbReference type="FunFam" id="1.10.132.20:FF:000001">
    <property type="entry name" value="Ribosome-recycling factor"/>
    <property type="match status" value="1"/>
</dbReference>
<dbReference type="InterPro" id="IPR002661">
    <property type="entry name" value="Ribosome_recyc_fac"/>
</dbReference>
<dbReference type="OrthoDB" id="9804006at2"/>
<evidence type="ECO:0000313" key="8">
    <source>
        <dbReference type="EMBL" id="ADU66490.1"/>
    </source>
</evidence>
<evidence type="ECO:0000259" key="7">
    <source>
        <dbReference type="Pfam" id="PF01765"/>
    </source>
</evidence>
<dbReference type="HAMAP" id="MF_00040">
    <property type="entry name" value="RRF"/>
    <property type="match status" value="1"/>
</dbReference>
<evidence type="ECO:0000256" key="3">
    <source>
        <dbReference type="ARBA" id="ARBA00022490"/>
    </source>
</evidence>
<dbReference type="FunFam" id="3.30.1360.40:FF:000001">
    <property type="entry name" value="Ribosome-recycling factor"/>
    <property type="match status" value="1"/>
</dbReference>
<organism evidence="8 9">
    <name type="scientific">Desulfurispirillum indicum (strain ATCC BAA-1389 / DSM 22839 / S5)</name>
    <dbReference type="NCBI Taxonomy" id="653733"/>
    <lineage>
        <taxon>Bacteria</taxon>
        <taxon>Pseudomonadati</taxon>
        <taxon>Chrysiogenota</taxon>
        <taxon>Chrysiogenia</taxon>
        <taxon>Chrysiogenales</taxon>
        <taxon>Chrysiogenaceae</taxon>
        <taxon>Desulfurispirillum</taxon>
    </lineage>
</organism>
<dbReference type="Proteomes" id="UP000002572">
    <property type="component" value="Chromosome"/>
</dbReference>
<keyword evidence="4 6" id="KW-0648">Protein biosynthesis</keyword>
<dbReference type="AlphaFoldDB" id="E6W170"/>
<evidence type="ECO:0000256" key="4">
    <source>
        <dbReference type="ARBA" id="ARBA00022917"/>
    </source>
</evidence>
<dbReference type="HOGENOM" id="CLU_073981_2_0_0"/>
<dbReference type="InterPro" id="IPR036191">
    <property type="entry name" value="RRF_sf"/>
</dbReference>
<dbReference type="InParanoid" id="E6W170"/>
<dbReference type="KEGG" id="din:Selin_1761"/>
<feature type="domain" description="Ribosome recycling factor" evidence="7">
    <location>
        <begin position="21"/>
        <end position="183"/>
    </location>
</feature>
<dbReference type="NCBIfam" id="TIGR00496">
    <property type="entry name" value="frr"/>
    <property type="match status" value="1"/>
</dbReference>
<evidence type="ECO:0000313" key="9">
    <source>
        <dbReference type="Proteomes" id="UP000002572"/>
    </source>
</evidence>
<proteinExistence type="inferred from homology"/>
<dbReference type="EMBL" id="CP002432">
    <property type="protein sequence ID" value="ADU66490.1"/>
    <property type="molecule type" value="Genomic_DNA"/>
</dbReference>
<sequence>MVNDVYSEVKEKMQKAVEATRKDFSTLRTGRASTALLDNVKVDYYGTPTPLKQAGSVTIPDATTISIQPWEPHMLPAIEKAIVAANLGVTPSNDGQMIRISIPPLTEDRRKELTRQVKKFAEDGRIAVRNIRRFGNDSVKALEKDKLITEDEAKRAQEEVQKITDGFVKTIDEMAEAKEKELMTV</sequence>
<comment type="similarity">
    <text evidence="2 6">Belongs to the RRF family.</text>
</comment>
<dbReference type="GO" id="GO:0005829">
    <property type="term" value="C:cytosol"/>
    <property type="evidence" value="ECO:0007669"/>
    <property type="project" value="GOC"/>
</dbReference>
<dbReference type="eggNOG" id="COG0233">
    <property type="taxonomic scope" value="Bacteria"/>
</dbReference>
<evidence type="ECO:0000256" key="6">
    <source>
        <dbReference type="HAMAP-Rule" id="MF_00040"/>
    </source>
</evidence>
<dbReference type="PANTHER" id="PTHR20982:SF3">
    <property type="entry name" value="MITOCHONDRIAL RIBOSOME RECYCLING FACTOR PSEUDO 1"/>
    <property type="match status" value="1"/>
</dbReference>
<dbReference type="GO" id="GO:0002184">
    <property type="term" value="P:cytoplasmic translational termination"/>
    <property type="evidence" value="ECO:0007669"/>
    <property type="project" value="TreeGrafter"/>
</dbReference>
<dbReference type="Pfam" id="PF01765">
    <property type="entry name" value="RRF"/>
    <property type="match status" value="1"/>
</dbReference>
<dbReference type="GO" id="GO:0043023">
    <property type="term" value="F:ribosomal large subunit binding"/>
    <property type="evidence" value="ECO:0007669"/>
    <property type="project" value="TreeGrafter"/>
</dbReference>
<reference evidence="8 9" key="1">
    <citation type="submission" date="2010-12" db="EMBL/GenBank/DDBJ databases">
        <title>Complete sequence of Desulfurispirillum indicum S5.</title>
        <authorList>
            <consortium name="US DOE Joint Genome Institute"/>
            <person name="Lucas S."/>
            <person name="Copeland A."/>
            <person name="Lapidus A."/>
            <person name="Cheng J.-F."/>
            <person name="Goodwin L."/>
            <person name="Pitluck S."/>
            <person name="Chertkov O."/>
            <person name="Held B."/>
            <person name="Detter J.C."/>
            <person name="Han C."/>
            <person name="Tapia R."/>
            <person name="Land M."/>
            <person name="Hauser L."/>
            <person name="Kyrpides N."/>
            <person name="Ivanova N."/>
            <person name="Mikhailova N."/>
            <person name="Haggblom M."/>
            <person name="Rauschenbach I."/>
            <person name="Bini E."/>
            <person name="Woyke T."/>
        </authorList>
    </citation>
    <scope>NUCLEOTIDE SEQUENCE [LARGE SCALE GENOMIC DNA]</scope>
    <source>
        <strain evidence="9">ATCC BAA-1389 / DSM 22839 / S5</strain>
    </source>
</reference>
<name>E6W170_DESIS</name>
<evidence type="ECO:0000256" key="1">
    <source>
        <dbReference type="ARBA" id="ARBA00004496"/>
    </source>
</evidence>
<evidence type="ECO:0000256" key="5">
    <source>
        <dbReference type="ARBA" id="ARBA00025050"/>
    </source>
</evidence>
<dbReference type="RefSeq" id="WP_013506370.1">
    <property type="nucleotide sequence ID" value="NC_014836.1"/>
</dbReference>
<keyword evidence="9" id="KW-1185">Reference proteome</keyword>
<gene>
    <name evidence="6" type="primary">frr</name>
    <name evidence="8" type="ordered locus">Selin_1761</name>
</gene>
<dbReference type="CDD" id="cd00520">
    <property type="entry name" value="RRF"/>
    <property type="match status" value="1"/>
</dbReference>
<dbReference type="InterPro" id="IPR023584">
    <property type="entry name" value="Ribosome_recyc_fac_dom"/>
</dbReference>
<comment type="function">
    <text evidence="5 6">Responsible for the release of ribosomes from messenger RNA at the termination of protein biosynthesis. May increase the efficiency of translation by recycling ribosomes from one round of translation to another.</text>
</comment>
<accession>E6W170</accession>
<dbReference type="Gene3D" id="1.10.132.20">
    <property type="entry name" value="Ribosome-recycling factor"/>
    <property type="match status" value="1"/>
</dbReference>